<dbReference type="Pfam" id="PF17794">
    <property type="entry name" value="Vault_2"/>
    <property type="match status" value="1"/>
</dbReference>
<feature type="repeat" description="MVP" evidence="10">
    <location>
        <begin position="124"/>
        <end position="176"/>
    </location>
</feature>
<dbReference type="PANTHER" id="PTHR14165:SF12">
    <property type="entry name" value="VAULT PROTEIN, PUTATIVE-RELATED"/>
    <property type="match status" value="1"/>
</dbReference>
<dbReference type="GO" id="GO:0005737">
    <property type="term" value="C:cytoplasm"/>
    <property type="evidence" value="ECO:0007669"/>
    <property type="project" value="UniProtKB-SubCell"/>
</dbReference>
<evidence type="ECO:0000256" key="9">
    <source>
        <dbReference type="ARBA" id="ARBA00025889"/>
    </source>
</evidence>
<evidence type="ECO:0000259" key="11">
    <source>
        <dbReference type="Pfam" id="PF01505"/>
    </source>
</evidence>
<dbReference type="PANTHER" id="PTHR14165">
    <property type="entry name" value="MAJOR VAULT PROTEIN"/>
    <property type="match status" value="1"/>
</dbReference>
<keyword evidence="4" id="KW-0597">Phosphoprotein</keyword>
<evidence type="ECO:0000256" key="6">
    <source>
        <dbReference type="ARBA" id="ARBA00023242"/>
    </source>
</evidence>
<keyword evidence="3 10" id="KW-0963">Cytoplasm</keyword>
<evidence type="ECO:0000259" key="13">
    <source>
        <dbReference type="Pfam" id="PF17794"/>
    </source>
</evidence>
<dbReference type="FunFam" id="3.30.479.30:FF:000010">
    <property type="entry name" value="major vault protein-like"/>
    <property type="match status" value="1"/>
</dbReference>
<dbReference type="Gene3D" id="6.10.250.720">
    <property type="match status" value="1"/>
</dbReference>
<keyword evidence="5" id="KW-0677">Repeat</keyword>
<evidence type="ECO:0000256" key="1">
    <source>
        <dbReference type="ARBA" id="ARBA00004123"/>
    </source>
</evidence>
<name>G0U6S3_TRYVY</name>
<keyword evidence="6" id="KW-0539">Nucleus</keyword>
<dbReference type="InterPro" id="IPR040989">
    <property type="entry name" value="Vault_3"/>
</dbReference>
<dbReference type="PROSITE" id="PS51224">
    <property type="entry name" value="MVP"/>
    <property type="match status" value="4"/>
</dbReference>
<evidence type="ECO:0000259" key="15">
    <source>
        <dbReference type="Pfam" id="PF17796"/>
    </source>
</evidence>
<feature type="domain" description="Major vault protein repeat" evidence="13">
    <location>
        <begin position="58"/>
        <end position="114"/>
    </location>
</feature>
<feature type="repeat" description="MVP" evidence="10">
    <location>
        <begin position="332"/>
        <end position="393"/>
    </location>
</feature>
<evidence type="ECO:0000256" key="10">
    <source>
        <dbReference type="PROSITE-ProRule" id="PRU00571"/>
    </source>
</evidence>
<evidence type="ECO:0000256" key="3">
    <source>
        <dbReference type="ARBA" id="ARBA00022490"/>
    </source>
</evidence>
<dbReference type="GO" id="GO:1990904">
    <property type="term" value="C:ribonucleoprotein complex"/>
    <property type="evidence" value="ECO:0007669"/>
    <property type="project" value="UniProtKB-UniRule"/>
</dbReference>
<comment type="subunit">
    <text evidence="9">The vault ribonucleoprotein particle is a huge (400 A x 670 A) cage structure of 12.9 MDa. It consists of a dimer of half-vaults, with each half-vault comprising 39 identical major vault protein (MVP) chains, PARP4 and one or more vault RNAs (vRNAs).</text>
</comment>
<dbReference type="Gene3D" id="2.30.30.620">
    <property type="match status" value="1"/>
</dbReference>
<organism evidence="16">
    <name type="scientific">Trypanosoma vivax (strain Y486)</name>
    <dbReference type="NCBI Taxonomy" id="1055687"/>
    <lineage>
        <taxon>Eukaryota</taxon>
        <taxon>Discoba</taxon>
        <taxon>Euglenozoa</taxon>
        <taxon>Kinetoplastea</taxon>
        <taxon>Metakinetoplastina</taxon>
        <taxon>Trypanosomatida</taxon>
        <taxon>Trypanosomatidae</taxon>
        <taxon>Trypanosoma</taxon>
        <taxon>Duttonella</taxon>
    </lineage>
</organism>
<dbReference type="InterPro" id="IPR021870">
    <property type="entry name" value="MVP_shoulder"/>
</dbReference>
<dbReference type="Gene3D" id="2.30.30.570">
    <property type="match status" value="2"/>
</dbReference>
<feature type="domain" description="Major vault protein repeat" evidence="15">
    <location>
        <begin position="390"/>
        <end position="438"/>
    </location>
</feature>
<evidence type="ECO:0000313" key="16">
    <source>
        <dbReference type="EMBL" id="CCC51578.1"/>
    </source>
</evidence>
<dbReference type="InterPro" id="IPR036013">
    <property type="entry name" value="Band_7/SPFH_dom_sf"/>
</dbReference>
<dbReference type="InterPro" id="IPR043179">
    <property type="entry name" value="Vault_2_sf"/>
</dbReference>
<dbReference type="InterPro" id="IPR041136">
    <property type="entry name" value="Vault_4"/>
</dbReference>
<dbReference type="InterPro" id="IPR041139">
    <property type="entry name" value="MVP_rep_dom"/>
</dbReference>
<dbReference type="GO" id="GO:0005634">
    <property type="term" value="C:nucleus"/>
    <property type="evidence" value="ECO:0007669"/>
    <property type="project" value="UniProtKB-SubCell"/>
</dbReference>
<evidence type="ECO:0000256" key="7">
    <source>
        <dbReference type="ARBA" id="ARBA00023274"/>
    </source>
</evidence>
<evidence type="ECO:0008006" key="17">
    <source>
        <dbReference type="Google" id="ProtNLM"/>
    </source>
</evidence>
<dbReference type="InterPro" id="IPR002499">
    <property type="entry name" value="Vault_N"/>
</dbReference>
<dbReference type="VEuPathDB" id="TriTrypDB:TvY486_1006270"/>
<proteinExistence type="predicted"/>
<protein>
    <recommendedName>
        <fullName evidence="17">Major vault protein</fullName>
    </recommendedName>
</protein>
<feature type="domain" description="Major vault protein repeat" evidence="14">
    <location>
        <begin position="469"/>
        <end position="512"/>
    </location>
</feature>
<dbReference type="InterPro" id="IPR041134">
    <property type="entry name" value="Vault_2"/>
</dbReference>
<evidence type="ECO:0000259" key="12">
    <source>
        <dbReference type="Pfam" id="PF11978"/>
    </source>
</evidence>
<reference evidence="16" key="1">
    <citation type="journal article" date="2012" name="Proc. Natl. Acad. Sci. U.S.A.">
        <title>Antigenic diversity is generated by distinct evolutionary mechanisms in African trypanosome species.</title>
        <authorList>
            <person name="Jackson A.P."/>
            <person name="Berry A."/>
            <person name="Aslett M."/>
            <person name="Allison H.C."/>
            <person name="Burton P."/>
            <person name="Vavrova-Anderson J."/>
            <person name="Brown R."/>
            <person name="Browne H."/>
            <person name="Corton N."/>
            <person name="Hauser H."/>
            <person name="Gamble J."/>
            <person name="Gilderthorp R."/>
            <person name="Marcello L."/>
            <person name="McQuillan J."/>
            <person name="Otto T.D."/>
            <person name="Quail M.A."/>
            <person name="Sanders M.J."/>
            <person name="van Tonder A."/>
            <person name="Ginger M.L."/>
            <person name="Field M.C."/>
            <person name="Barry J.D."/>
            <person name="Hertz-Fowler C."/>
            <person name="Berriman M."/>
        </authorList>
    </citation>
    <scope>NUCLEOTIDE SEQUENCE</scope>
    <source>
        <strain evidence="16">Y486</strain>
    </source>
</reference>
<feature type="repeat" description="MVP" evidence="10">
    <location>
        <begin position="63"/>
        <end position="123"/>
    </location>
</feature>
<dbReference type="EMBL" id="HE573026">
    <property type="protein sequence ID" value="CCC51578.1"/>
    <property type="molecule type" value="Genomic_DNA"/>
</dbReference>
<gene>
    <name evidence="16" type="ORF">TVY486_1006270</name>
</gene>
<dbReference type="Gene3D" id="3.30.479.30">
    <property type="entry name" value="Band 7 domain"/>
    <property type="match status" value="1"/>
</dbReference>
<feature type="repeat" description="MVP" evidence="10">
    <location>
        <begin position="177"/>
        <end position="229"/>
    </location>
</feature>
<feature type="domain" description="Major vault protein repeat" evidence="11">
    <location>
        <begin position="328"/>
        <end position="371"/>
    </location>
</feature>
<dbReference type="InterPro" id="IPR043023">
    <property type="entry name" value="MVP_rep_sf"/>
</dbReference>
<dbReference type="Pfam" id="PF11978">
    <property type="entry name" value="MVP_shoulder"/>
    <property type="match status" value="1"/>
</dbReference>
<dbReference type="AlphaFoldDB" id="G0U6S3"/>
<evidence type="ECO:0000256" key="2">
    <source>
        <dbReference type="ARBA" id="ARBA00004496"/>
    </source>
</evidence>
<sequence>MSQNAGERLLSNGVIRLMPSEYAHINSERTGSTFLLSGPQNYTLANDERVSKFPTPFHVVPRGHYCMVRNPHEVDVDGVTPLRDGYGQVKVLMGEKVFRIGPISFPLYPEETIEMTAPLTVLSFCEALVVRVLRTYELEGDSVRTEGQHYLFKGPGTYLPRVEEEVIGRRHAISVAQGCGIKLRALESFVDDTGRFRAKGDVYVRCPSGIYFCAVTEEFIELAEPLVVPPCEALHIEVTCAFVDERAHALGASRYPGQVYMVTHEDAPVFLLHPNEVLRRRVRKVQLNKRQYAVIVNIVSSQRSIITDTSHYLRPDEVIEDPGVREGYVLIEGQALLLKAVGEFDDATVLPQVKRRRGDMWLLKGPCEYVPNSLVEVCKDKDGQEVRQRILLSDGEGIYVRNSATGVVRVITGPTAYMLDVHEELWEKSLPPHVEQCLQQHLPSKSHQLADGVTSSHANGLGWRAQRAVVYKVPHGSVTQLYNYHTLKARIIFGPDRVILEPEEKFTVVRLSHPPVDTASTGKYLSNGARRCNALHLFLGPSNMTDEVRVETRDHAQLALQLTYAWYFDVAPGDEVAAQKCFSVADFMCDACSFIAGRIRAAVASLPFQQFHKNSGRVLRQAVFGVDTATGEPREQLRFEVNNLVVTSVDTYHMEMLDSRTREGLHKSVKIAIETSAQMQESNAQQAALALEQQSAALLAHIKMQDQVKNEAHRKLLMEAESKSLATMSSGRSKSIASSAAVAAVVEQEAQLKSVSTRLEKENLINGVLSEIDRLKQKQELEFQVKQAALERTLKRELAEVENGRHTALVSVIGPETLGEIAKAAPEFQVKVLEALGLKGYLVMDGGNRLVSLHEADEMARQD</sequence>
<comment type="function">
    <text evidence="8">Required for normal vault structure. Vaults are multi-subunit structures that may act as scaffolds for proteins involved in signal transduction. Vaults may also play a role in nucleo-cytoplasmic transport.</text>
</comment>
<feature type="domain" description="Major vault protein shoulder" evidence="12">
    <location>
        <begin position="540"/>
        <end position="658"/>
    </location>
</feature>
<accession>G0U6S3</accession>
<evidence type="ECO:0000256" key="5">
    <source>
        <dbReference type="ARBA" id="ARBA00022737"/>
    </source>
</evidence>
<dbReference type="Pfam" id="PF17796">
    <property type="entry name" value="Vault_4"/>
    <property type="match status" value="1"/>
</dbReference>
<dbReference type="Pfam" id="PF17795">
    <property type="entry name" value="Vault_3"/>
    <property type="match status" value="1"/>
</dbReference>
<dbReference type="Pfam" id="PF01505">
    <property type="entry name" value="Vault"/>
    <property type="match status" value="1"/>
</dbReference>
<dbReference type="Gene3D" id="6.20.380.10">
    <property type="match status" value="1"/>
</dbReference>
<comment type="subcellular location">
    <subcellularLocation>
        <location evidence="2 10">Cytoplasm</location>
    </subcellularLocation>
    <subcellularLocation>
        <location evidence="1">Nucleus</location>
    </subcellularLocation>
</comment>
<dbReference type="Gene3D" id="2.30.30.550">
    <property type="entry name" value="Major Vault Protein repeat"/>
    <property type="match status" value="2"/>
</dbReference>
<evidence type="ECO:0000256" key="4">
    <source>
        <dbReference type="ARBA" id="ARBA00022553"/>
    </source>
</evidence>
<keyword evidence="7 10" id="KW-0687">Ribonucleoprotein</keyword>
<evidence type="ECO:0000259" key="14">
    <source>
        <dbReference type="Pfam" id="PF17795"/>
    </source>
</evidence>
<dbReference type="OMA" id="IEITTHA"/>
<evidence type="ECO:0000256" key="8">
    <source>
        <dbReference type="ARBA" id="ARBA00024814"/>
    </source>
</evidence>
<dbReference type="Gene3D" id="2.30.30.560">
    <property type="match status" value="1"/>
</dbReference>
<dbReference type="InterPro" id="IPR039059">
    <property type="entry name" value="MVP"/>
</dbReference>
<dbReference type="CDD" id="cd08825">
    <property type="entry name" value="MVP_shoulder"/>
    <property type="match status" value="1"/>
</dbReference>